<reference evidence="1 2" key="1">
    <citation type="journal article" date="2012" name="J. Bacteriol.">
        <title>Genome Sequence of the Alkane-Degrading Bacterium Alcanivorax hongdengensis Type Strain A-11-3.</title>
        <authorList>
            <person name="Lai Q."/>
            <person name="Shao Z."/>
        </authorList>
    </citation>
    <scope>NUCLEOTIDE SEQUENCE [LARGE SCALE GENOMIC DNA]</scope>
    <source>
        <strain evidence="1 2">A-11-3</strain>
    </source>
</reference>
<name>L0W7X7_9GAMM</name>
<organism evidence="1 2">
    <name type="scientific">Alcanivorax hongdengensis A-11-3</name>
    <dbReference type="NCBI Taxonomy" id="1177179"/>
    <lineage>
        <taxon>Bacteria</taxon>
        <taxon>Pseudomonadati</taxon>
        <taxon>Pseudomonadota</taxon>
        <taxon>Gammaproteobacteria</taxon>
        <taxon>Oceanospirillales</taxon>
        <taxon>Alcanivoracaceae</taxon>
        <taxon>Alcanivorax</taxon>
    </lineage>
</organism>
<dbReference type="STRING" id="1177179.A11A3_15911"/>
<protein>
    <submittedName>
        <fullName evidence="1">Uncharacterized protein</fullName>
    </submittedName>
</protein>
<dbReference type="eggNOG" id="ENOG5032VGU">
    <property type="taxonomic scope" value="Bacteria"/>
</dbReference>
<accession>L0W7X7</accession>
<proteinExistence type="predicted"/>
<gene>
    <name evidence="1" type="ORF">A11A3_15911</name>
</gene>
<dbReference type="Proteomes" id="UP000010164">
    <property type="component" value="Unassembled WGS sequence"/>
</dbReference>
<sequence length="200" mass="21760">MLVWLAACMTTTSNTDITGAWRMKGHQPGDHVDQVLVAALVNDSKIRQALEDELVAELQRHGLSAASALATLGPDYARGKDKSQMARELAARGYQSALVVTMLDVRETMRYNPSTVAYVPDVVVSGPMGASYSNRQNSVFEPGYFSRDKQYFLESNLYRLNPQALLWSAQSTTINPADLTAGSQGLADAVVARMAADDMI</sequence>
<comment type="caution">
    <text evidence="1">The sequence shown here is derived from an EMBL/GenBank/DDBJ whole genome shotgun (WGS) entry which is preliminary data.</text>
</comment>
<dbReference type="EMBL" id="AMRJ01000039">
    <property type="protein sequence ID" value="EKF73006.1"/>
    <property type="molecule type" value="Genomic_DNA"/>
</dbReference>
<evidence type="ECO:0000313" key="2">
    <source>
        <dbReference type="Proteomes" id="UP000010164"/>
    </source>
</evidence>
<dbReference type="PATRIC" id="fig|1177179.3.peg.3132"/>
<dbReference type="AlphaFoldDB" id="L0W7X7"/>
<keyword evidence="2" id="KW-1185">Reference proteome</keyword>
<evidence type="ECO:0000313" key="1">
    <source>
        <dbReference type="EMBL" id="EKF73006.1"/>
    </source>
</evidence>